<feature type="compositionally biased region" description="Basic and acidic residues" evidence="1">
    <location>
        <begin position="721"/>
        <end position="732"/>
    </location>
</feature>
<dbReference type="AlphaFoldDB" id="A0A423XG20"/>
<sequence>MATTTQNASLGRTRSARLNPANSSKAIAVAPTEGLAPSKQSTTLATASNVSLFLTNLRLLDLNLLPDWPDINSLTFTNKDVAQGQKKRVQCVEWALFQLFSLWDPDMADNKLQPFFPPFDQVQSQNLRAALLRCLERAKKSGVLGRDAILRKSMLDECKGERLEEILAVFSTNVLKKVVAEGQLNSNGYPVAAQNLAMENRGYSGGRDELDALVLAHKVSIARRLDQKKTARAQYHEFAELLDLKERSIARRRDQLQAGAGPSKIPRLTDNAKLDVRRVVRNNWSGNQRWMEALLYGDAKTPRDGLLTAPFDRVWRRLQSNRLSELEDKTSGLLEQLDSRVRAQQKRLGKWQTFRQEMFGGDDAEARNKGDEDLGRHKGIHLGFGAHEGLHPGCSSPRKVAGVKSLGLDGEYGKLLDDLNTELTKLERGSSAYATGQWRKRAEPLHYSTQDPSVGKAVDEPLSELSELEEELAKSYALPPDRYPDAPLLESEATWGESQRPARAWLPQHLKTMHTFRPNSDIIEITPTEPTKPTSPIRPKSSSPHRSPVREHEKIPPSPTPSPIRSPHRSPKQSTSRSPNKSPPRDSLPLTQSPEPMPPSPIQQQADQILESMNAASPSPMKQPRPRHTLSLAERTRLSLERTLSTEDTNELTTGTAMPLSRRTPSSRSSNKKSKPSPINTIPEDEGLADNKDNKAVTEEDDLVARTRKSMAGFEATQQRIRLERQRSERQESKKKRLSNRSGEIARQSYFSDAVDEETEGAEGNSTMMLEELIAKEAAMGQGVDYDSIFKSRPRIKASPPGTPRSLLSLFLFRPGLSWNLCLNRSWETLFLRTWVFRSCRPLARSTLDPLPQCTVRPMLGRSRSLTSMIDSFLCWWAAAKSSRAGRGALFRSAKMPRSSIRLLLFLFLRVGETPEPEPRRVLVGCAQGISKLLFPVPADDDDDNDDAPGDEVGFWERKEYMLVEERAPPACLEACCCCWFLCRCSSKFFFHATMEGAGAEAAVSDSARKARVVANCRWREGIAGVALLVHLEAARPARSAIATEIAYHVAFWETHKVERRSSSDR</sequence>
<dbReference type="OrthoDB" id="5575722at2759"/>
<feature type="region of interest" description="Disordered" evidence="1">
    <location>
        <begin position="716"/>
        <end position="741"/>
    </location>
</feature>
<dbReference type="EMBL" id="LKEB01000010">
    <property type="protein sequence ID" value="ROW15161.1"/>
    <property type="molecule type" value="Genomic_DNA"/>
</dbReference>
<dbReference type="STRING" id="1230097.A0A423XG20"/>
<gene>
    <name evidence="3" type="ORF">VPNG_03096</name>
</gene>
<evidence type="ECO:0000313" key="4">
    <source>
        <dbReference type="Proteomes" id="UP000285146"/>
    </source>
</evidence>
<dbReference type="Proteomes" id="UP000285146">
    <property type="component" value="Unassembled WGS sequence"/>
</dbReference>
<accession>A0A423XG20</accession>
<feature type="compositionally biased region" description="Polar residues" evidence="1">
    <location>
        <begin position="642"/>
        <end position="656"/>
    </location>
</feature>
<dbReference type="InterPro" id="IPR028163">
    <property type="entry name" value="HAUS_6_N"/>
</dbReference>
<feature type="compositionally biased region" description="Low complexity" evidence="1">
    <location>
        <begin position="522"/>
        <end position="537"/>
    </location>
</feature>
<evidence type="ECO:0000256" key="1">
    <source>
        <dbReference type="SAM" id="MobiDB-lite"/>
    </source>
</evidence>
<keyword evidence="4" id="KW-1185">Reference proteome</keyword>
<evidence type="ECO:0000259" key="2">
    <source>
        <dbReference type="Pfam" id="PF14661"/>
    </source>
</evidence>
<reference evidence="3 4" key="1">
    <citation type="submission" date="2015-09" db="EMBL/GenBank/DDBJ databases">
        <title>Host preference determinants of Valsa canker pathogens revealed by comparative genomics.</title>
        <authorList>
            <person name="Yin Z."/>
            <person name="Huang L."/>
        </authorList>
    </citation>
    <scope>NUCLEOTIDE SEQUENCE [LARGE SCALE GENOMIC DNA]</scope>
    <source>
        <strain evidence="3 4">SXYLt</strain>
    </source>
</reference>
<dbReference type="Pfam" id="PF14661">
    <property type="entry name" value="HAUS6_N"/>
    <property type="match status" value="1"/>
</dbReference>
<feature type="region of interest" description="Disordered" evidence="1">
    <location>
        <begin position="516"/>
        <end position="703"/>
    </location>
</feature>
<organism evidence="3 4">
    <name type="scientific">Cytospora leucostoma</name>
    <dbReference type="NCBI Taxonomy" id="1230097"/>
    <lineage>
        <taxon>Eukaryota</taxon>
        <taxon>Fungi</taxon>
        <taxon>Dikarya</taxon>
        <taxon>Ascomycota</taxon>
        <taxon>Pezizomycotina</taxon>
        <taxon>Sordariomycetes</taxon>
        <taxon>Sordariomycetidae</taxon>
        <taxon>Diaporthales</taxon>
        <taxon>Cytosporaceae</taxon>
        <taxon>Cytospora</taxon>
    </lineage>
</organism>
<feature type="compositionally biased region" description="Basic and acidic residues" evidence="1">
    <location>
        <begin position="689"/>
        <end position="698"/>
    </location>
</feature>
<comment type="caution">
    <text evidence="3">The sequence shown here is derived from an EMBL/GenBank/DDBJ whole genome shotgun (WGS) entry which is preliminary data.</text>
</comment>
<dbReference type="InParanoid" id="A0A423XG20"/>
<protein>
    <recommendedName>
        <fullName evidence="2">HAUS augmin-like complex subunit 6 N-terminal domain-containing protein</fullName>
    </recommendedName>
</protein>
<feature type="domain" description="HAUS augmin-like complex subunit 6 N-terminal" evidence="2">
    <location>
        <begin position="53"/>
        <end position="285"/>
    </location>
</feature>
<proteinExistence type="predicted"/>
<evidence type="ECO:0000313" key="3">
    <source>
        <dbReference type="EMBL" id="ROW15161.1"/>
    </source>
</evidence>
<name>A0A423XG20_9PEZI</name>